<comment type="caution">
    <text evidence="2">The sequence shown here is derived from an EMBL/GenBank/DDBJ whole genome shotgun (WGS) entry which is preliminary data.</text>
</comment>
<dbReference type="Pfam" id="PF00069">
    <property type="entry name" value="Pkinase"/>
    <property type="match status" value="1"/>
</dbReference>
<dbReference type="InterPro" id="IPR007822">
    <property type="entry name" value="LANC-like"/>
</dbReference>
<dbReference type="InterPro" id="IPR057929">
    <property type="entry name" value="RamC_N"/>
</dbReference>
<dbReference type="PRINTS" id="PR01950">
    <property type="entry name" value="LANCSUPER"/>
</dbReference>
<protein>
    <submittedName>
        <fullName evidence="2">Protein kinase/lanthionine synthetase C family protein</fullName>
    </submittedName>
</protein>
<feature type="binding site" evidence="1">
    <location>
        <position position="791"/>
    </location>
    <ligand>
        <name>Zn(2+)</name>
        <dbReference type="ChEBI" id="CHEBI:29105"/>
    </ligand>
</feature>
<dbReference type="PANTHER" id="PTHR12736">
    <property type="entry name" value="LANC-LIKE PROTEIN"/>
    <property type="match status" value="1"/>
</dbReference>
<dbReference type="AlphaFoldDB" id="A0A3S1DP58"/>
<dbReference type="PROSITE" id="PS50011">
    <property type="entry name" value="PROTEIN_KINASE_DOM"/>
    <property type="match status" value="1"/>
</dbReference>
<dbReference type="InterPro" id="IPR000719">
    <property type="entry name" value="Prot_kinase_dom"/>
</dbReference>
<keyword evidence="1" id="KW-0479">Metal-binding</keyword>
<feature type="binding site" evidence="1">
    <location>
        <position position="746"/>
    </location>
    <ligand>
        <name>Zn(2+)</name>
        <dbReference type="ChEBI" id="CHEBI:29105"/>
    </ligand>
</feature>
<dbReference type="InterPro" id="IPR058053">
    <property type="entry name" value="RamC_C"/>
</dbReference>
<keyword evidence="3" id="KW-1185">Reference proteome</keyword>
<evidence type="ECO:0000313" key="3">
    <source>
        <dbReference type="Proteomes" id="UP000281028"/>
    </source>
</evidence>
<keyword evidence="1" id="KW-0862">Zinc</keyword>
<dbReference type="SMART" id="SM01260">
    <property type="entry name" value="LANC_like"/>
    <property type="match status" value="1"/>
</dbReference>
<keyword evidence="2" id="KW-0808">Transferase</keyword>
<dbReference type="Pfam" id="PF05147">
    <property type="entry name" value="LANC_like"/>
    <property type="match status" value="1"/>
</dbReference>
<sequence>MLTEKSPTAFNFTGFIKDILTCPITEDDKWIYGGLKKRDQGWILHLSAIPGTIQDLYKLVFNAIKDFDIAFRVLKTDLSVYQLNMGEFGEHLIGKAITIYTQTDEDTKTIARLLLSLTGNFKAPRPITDIKLGPVLFARFGSYGTLQGEDPMGNICNLLINNQNQYVIDRYETPHYLPEWAANVFDIPEIPQPTYKPGAIIGPGHRILKVLKFDLRGNVYKGFYIKNLLRFGKCVLKGGTWCMFIDPAGRDMCDRIRWQYQLHLQLQKIIPLPGLIDAFSDYGDEYIAIKFIKGESLYDLIEKLTRNIYWLDIPAPIIKKLINYLIQILDITDKLHAEKIVFRDLSTNNFLVGKNDKLTIIDFELAYCTERQYPYPPFGKGTFWVEGREFIHPVPQDDIYSFGAMMLYILSGIHPDKLLKHDKRSLLAKIAWLTGNPTTAGVIYQCLEYDPENRPEISVIKNAITLLGTNPTINNQTAHQVNTYIPPLIQHGITGLNNSTGITDNYWISQIFTDAVHEFSPQSQRVKYEYINRGAAGTILFFALVDSFNYDKSIIQELLNNTITYLLKSYLPDNPNIFSSLHVGGAGIAVALSAAIRSGLITETEETLPLITQCLSQDNNFLDIFYGIAGKGEALLLCEQHLDPAFLRQSVTDITDILIQCQEKDGSWIFPPVSANNEPAKISGFAHGAAGIINFLLDSYRRFKNPLTLAAAQKGLQWLMKTAIKEKDAWLWPISNKDKSIKKTWCQGSPGIALTFMRAYEITNTPSYKTIAEKAMRAHPPRVIMNNLGICHGISGLGEVYLEAYRIFRDQEWLDRATWIIEVLQNLKITGENENECYWLADNHMFPTADFMVGNTGILHFLIRYAHPDKLGFPLIPA</sequence>
<dbReference type="Pfam" id="PF25816">
    <property type="entry name" value="RamC_N"/>
    <property type="match status" value="1"/>
</dbReference>
<accession>A0A3S1DP58</accession>
<dbReference type="GO" id="GO:0005886">
    <property type="term" value="C:plasma membrane"/>
    <property type="evidence" value="ECO:0007669"/>
    <property type="project" value="TreeGrafter"/>
</dbReference>
<reference evidence="2" key="1">
    <citation type="submission" date="2020-05" db="EMBL/GenBank/DDBJ databases">
        <title>Chitinophaga laudate sp. nov., isolated from a tropical peat swamp.</title>
        <authorList>
            <person name="Goh C.B.S."/>
            <person name="Lee M.S."/>
            <person name="Parimannan S."/>
            <person name="Pasbakhsh P."/>
            <person name="Yule C.M."/>
            <person name="Rajandas H."/>
            <person name="Loke S."/>
            <person name="Croft L."/>
            <person name="Tan J.B.L."/>
        </authorList>
    </citation>
    <scope>NUCLEOTIDE SEQUENCE</scope>
    <source>
        <strain evidence="2">Mgbs1</strain>
    </source>
</reference>
<dbReference type="Proteomes" id="UP000281028">
    <property type="component" value="Unassembled WGS sequence"/>
</dbReference>
<feature type="binding site" evidence="1">
    <location>
        <position position="792"/>
    </location>
    <ligand>
        <name>Zn(2+)</name>
        <dbReference type="ChEBI" id="CHEBI:29105"/>
    </ligand>
</feature>
<dbReference type="InterPro" id="IPR011009">
    <property type="entry name" value="Kinase-like_dom_sf"/>
</dbReference>
<dbReference type="EMBL" id="RIAR02000001">
    <property type="protein sequence ID" value="NSL87389.1"/>
    <property type="molecule type" value="Genomic_DNA"/>
</dbReference>
<dbReference type="SUPFAM" id="SSF56112">
    <property type="entry name" value="Protein kinase-like (PK-like)"/>
    <property type="match status" value="1"/>
</dbReference>
<dbReference type="GO" id="GO:0004672">
    <property type="term" value="F:protein kinase activity"/>
    <property type="evidence" value="ECO:0007669"/>
    <property type="project" value="InterPro"/>
</dbReference>
<dbReference type="CDD" id="cd04791">
    <property type="entry name" value="LanC_SerThrkinase"/>
    <property type="match status" value="1"/>
</dbReference>
<keyword evidence="2" id="KW-0418">Kinase</keyword>
<dbReference type="GO" id="GO:0005975">
    <property type="term" value="P:carbohydrate metabolic process"/>
    <property type="evidence" value="ECO:0007669"/>
    <property type="project" value="InterPro"/>
</dbReference>
<proteinExistence type="predicted"/>
<dbReference type="GO" id="GO:0046872">
    <property type="term" value="F:metal ion binding"/>
    <property type="evidence" value="ECO:0007669"/>
    <property type="project" value="UniProtKB-KW"/>
</dbReference>
<dbReference type="OrthoDB" id="9813021at2"/>
<dbReference type="InterPro" id="IPR012341">
    <property type="entry name" value="6hp_glycosidase-like_sf"/>
</dbReference>
<dbReference type="PANTHER" id="PTHR12736:SF7">
    <property type="entry name" value="LANC-LIKE PROTEIN 3"/>
    <property type="match status" value="1"/>
</dbReference>
<name>A0A3S1DP58_9BACT</name>
<evidence type="ECO:0000256" key="1">
    <source>
        <dbReference type="PIRSR" id="PIRSR607822-1"/>
    </source>
</evidence>
<evidence type="ECO:0000313" key="2">
    <source>
        <dbReference type="EMBL" id="NSL87389.1"/>
    </source>
</evidence>
<dbReference type="GO" id="GO:0005524">
    <property type="term" value="F:ATP binding"/>
    <property type="evidence" value="ECO:0007669"/>
    <property type="project" value="InterPro"/>
</dbReference>
<dbReference type="Gene3D" id="1.10.510.10">
    <property type="entry name" value="Transferase(Phosphotransferase) domain 1"/>
    <property type="match status" value="1"/>
</dbReference>
<dbReference type="GO" id="GO:0031179">
    <property type="term" value="P:peptide modification"/>
    <property type="evidence" value="ECO:0007669"/>
    <property type="project" value="InterPro"/>
</dbReference>
<organism evidence="2 3">
    <name type="scientific">Chitinophaga solisilvae</name>
    <dbReference type="NCBI Taxonomy" id="1233460"/>
    <lineage>
        <taxon>Bacteria</taxon>
        <taxon>Pseudomonadati</taxon>
        <taxon>Bacteroidota</taxon>
        <taxon>Chitinophagia</taxon>
        <taxon>Chitinophagales</taxon>
        <taxon>Chitinophagaceae</taxon>
        <taxon>Chitinophaga</taxon>
    </lineage>
</organism>
<gene>
    <name evidence="2" type="ORF">ECE50_011140</name>
</gene>
<dbReference type="SMART" id="SM00220">
    <property type="entry name" value="S_TKc"/>
    <property type="match status" value="1"/>
</dbReference>
<dbReference type="Gene3D" id="1.50.10.10">
    <property type="match status" value="1"/>
</dbReference>
<dbReference type="SUPFAM" id="SSF158745">
    <property type="entry name" value="LanC-like"/>
    <property type="match status" value="1"/>
</dbReference>